<dbReference type="KEGG" id="ahel:Q31a_07550"/>
<dbReference type="SUPFAM" id="SSF53720">
    <property type="entry name" value="ALDH-like"/>
    <property type="match status" value="1"/>
</dbReference>
<name>A0A518G1R8_9BACT</name>
<protein>
    <submittedName>
        <fullName evidence="5">Methylmalonate semialdehyde dehydrogenase [acylating]</fullName>
        <ecNumber evidence="5">1.2.1.27</ecNumber>
    </submittedName>
</protein>
<dbReference type="PANTHER" id="PTHR43720:SF2">
    <property type="entry name" value="2-AMINOMUCONIC SEMIALDEHYDE DEHYDROGENASE"/>
    <property type="match status" value="1"/>
</dbReference>
<keyword evidence="2 5" id="KW-0560">Oxidoreductase</keyword>
<dbReference type="InterPro" id="IPR016163">
    <property type="entry name" value="Ald_DH_C"/>
</dbReference>
<evidence type="ECO:0000259" key="4">
    <source>
        <dbReference type="Pfam" id="PF00171"/>
    </source>
</evidence>
<proteinExistence type="inferred from homology"/>
<dbReference type="Gene3D" id="3.40.605.10">
    <property type="entry name" value="Aldehyde Dehydrogenase, Chain A, domain 1"/>
    <property type="match status" value="1"/>
</dbReference>
<dbReference type="InterPro" id="IPR015590">
    <property type="entry name" value="Aldehyde_DH_dom"/>
</dbReference>
<organism evidence="5 6">
    <name type="scientific">Aureliella helgolandensis</name>
    <dbReference type="NCBI Taxonomy" id="2527968"/>
    <lineage>
        <taxon>Bacteria</taxon>
        <taxon>Pseudomonadati</taxon>
        <taxon>Planctomycetota</taxon>
        <taxon>Planctomycetia</taxon>
        <taxon>Pirellulales</taxon>
        <taxon>Pirellulaceae</taxon>
        <taxon>Aureliella</taxon>
    </lineage>
</organism>
<dbReference type="EC" id="1.2.1.27" evidence="5"/>
<dbReference type="RefSeq" id="WP_145074060.1">
    <property type="nucleotide sequence ID" value="NZ_CP036298.1"/>
</dbReference>
<dbReference type="InterPro" id="IPR016162">
    <property type="entry name" value="Ald_DH_N"/>
</dbReference>
<dbReference type="Gene3D" id="3.40.309.10">
    <property type="entry name" value="Aldehyde Dehydrogenase, Chain A, domain 2"/>
    <property type="match status" value="1"/>
</dbReference>
<dbReference type="Pfam" id="PF00171">
    <property type="entry name" value="Aldedh"/>
    <property type="match status" value="1"/>
</dbReference>
<evidence type="ECO:0000313" key="6">
    <source>
        <dbReference type="Proteomes" id="UP000318017"/>
    </source>
</evidence>
<evidence type="ECO:0000313" key="5">
    <source>
        <dbReference type="EMBL" id="QDV22470.1"/>
    </source>
</evidence>
<sequence length="476" mass="51792">MLTLNALRWGKPYKSLETQEVVHFDTGEPIASIGQVNGGMLQLDMKHTARARAVLRAIAPSELLTRCKKAAELFETATLPMGDGTQSVDEFIHQQSASTGLPEHMCRGNMKKNSFVLANMEQILDSLTRGLDLNILTRGYGDEGRGVTVSYQVQTPVLGAVLPNNSPGVHTLWLPAVALQIGLMLKPGSQEPWTPYRMVAAFIEAGIPAEAFALYPGGHDVGQALLSRSPRSMVFGSAQTVEQYAGNPRVQAHGPGFSKIIFGDDCVDRWEDYLDVMVESVFSNSGRSCINCSGIWASRHTEKIAAALAERLGPTAVLPPQDDQAGLAAFTNAKMATGTWAMVQQDLAESGVTDLTAQFGDRLVEKERCAYLKPVVATADSPDRAIASKEYMFPFVSVVKCDQKQLLKKIGPTLVGTLITEDGELIDQFTESTSVDRLNIGPIPTNRLNWLQPHEGNLTEFLFRSRAYQTAPASPQ</sequence>
<gene>
    <name evidence="5" type="primary">iolA</name>
    <name evidence="5" type="ORF">Q31a_07550</name>
</gene>
<dbReference type="AlphaFoldDB" id="A0A518G1R8"/>
<dbReference type="Proteomes" id="UP000318017">
    <property type="component" value="Chromosome"/>
</dbReference>
<dbReference type="EMBL" id="CP036298">
    <property type="protein sequence ID" value="QDV22470.1"/>
    <property type="molecule type" value="Genomic_DNA"/>
</dbReference>
<accession>A0A518G1R8</accession>
<feature type="domain" description="Aldehyde dehydrogenase" evidence="4">
    <location>
        <begin position="87"/>
        <end position="441"/>
    </location>
</feature>
<keyword evidence="3" id="KW-0520">NAD</keyword>
<evidence type="ECO:0000256" key="3">
    <source>
        <dbReference type="ARBA" id="ARBA00023027"/>
    </source>
</evidence>
<reference evidence="5 6" key="1">
    <citation type="submission" date="2019-02" db="EMBL/GenBank/DDBJ databases">
        <title>Deep-cultivation of Planctomycetes and their phenomic and genomic characterization uncovers novel biology.</title>
        <authorList>
            <person name="Wiegand S."/>
            <person name="Jogler M."/>
            <person name="Boedeker C."/>
            <person name="Pinto D."/>
            <person name="Vollmers J."/>
            <person name="Rivas-Marin E."/>
            <person name="Kohn T."/>
            <person name="Peeters S.H."/>
            <person name="Heuer A."/>
            <person name="Rast P."/>
            <person name="Oberbeckmann S."/>
            <person name="Bunk B."/>
            <person name="Jeske O."/>
            <person name="Meyerdierks A."/>
            <person name="Storesund J.E."/>
            <person name="Kallscheuer N."/>
            <person name="Luecker S."/>
            <person name="Lage O.M."/>
            <person name="Pohl T."/>
            <person name="Merkel B.J."/>
            <person name="Hornburger P."/>
            <person name="Mueller R.-W."/>
            <person name="Bruemmer F."/>
            <person name="Labrenz M."/>
            <person name="Spormann A.M."/>
            <person name="Op den Camp H."/>
            <person name="Overmann J."/>
            <person name="Amann R."/>
            <person name="Jetten M.S.M."/>
            <person name="Mascher T."/>
            <person name="Medema M.H."/>
            <person name="Devos D.P."/>
            <person name="Kaster A.-K."/>
            <person name="Ovreas L."/>
            <person name="Rohde M."/>
            <person name="Galperin M.Y."/>
            <person name="Jogler C."/>
        </authorList>
    </citation>
    <scope>NUCLEOTIDE SEQUENCE [LARGE SCALE GENOMIC DNA]</scope>
    <source>
        <strain evidence="5 6">Q31a</strain>
    </source>
</reference>
<dbReference type="InterPro" id="IPR016161">
    <property type="entry name" value="Ald_DH/histidinol_DH"/>
</dbReference>
<keyword evidence="6" id="KW-1185">Reference proteome</keyword>
<comment type="similarity">
    <text evidence="1">Belongs to the aldehyde dehydrogenase family.</text>
</comment>
<evidence type="ECO:0000256" key="1">
    <source>
        <dbReference type="ARBA" id="ARBA00009986"/>
    </source>
</evidence>
<evidence type="ECO:0000256" key="2">
    <source>
        <dbReference type="ARBA" id="ARBA00023002"/>
    </source>
</evidence>
<dbReference type="OrthoDB" id="229416at2"/>
<dbReference type="GO" id="GO:0004491">
    <property type="term" value="F:methylmalonate-semialdehyde dehydrogenase (acylating, NAD) activity"/>
    <property type="evidence" value="ECO:0007669"/>
    <property type="project" value="UniProtKB-EC"/>
</dbReference>
<dbReference type="PANTHER" id="PTHR43720">
    <property type="entry name" value="2-AMINOMUCONIC SEMIALDEHYDE DEHYDROGENASE"/>
    <property type="match status" value="1"/>
</dbReference>